<evidence type="ECO:0000256" key="1">
    <source>
        <dbReference type="ARBA" id="ARBA00004442"/>
    </source>
</evidence>
<dbReference type="EMBL" id="FZOQ01000004">
    <property type="protein sequence ID" value="SNS30881.1"/>
    <property type="molecule type" value="Genomic_DNA"/>
</dbReference>
<dbReference type="AlphaFoldDB" id="A0A239DG74"/>
<evidence type="ECO:0000256" key="6">
    <source>
        <dbReference type="ARBA" id="ARBA00023136"/>
    </source>
</evidence>
<comment type="subcellular location">
    <subcellularLocation>
        <location evidence="1">Cell outer membrane</location>
    </subcellularLocation>
</comment>
<protein>
    <submittedName>
        <fullName evidence="9">Outer membrane protein TolC</fullName>
    </submittedName>
</protein>
<keyword evidence="4" id="KW-1134">Transmembrane beta strand</keyword>
<dbReference type="Gene3D" id="1.20.1600.10">
    <property type="entry name" value="Outer membrane efflux proteins (OEP)"/>
    <property type="match status" value="1"/>
</dbReference>
<evidence type="ECO:0000256" key="8">
    <source>
        <dbReference type="SAM" id="Phobius"/>
    </source>
</evidence>
<comment type="similarity">
    <text evidence="2">Belongs to the outer membrane factor (OMF) (TC 1.B.17) family.</text>
</comment>
<keyword evidence="8" id="KW-1133">Transmembrane helix</keyword>
<evidence type="ECO:0000313" key="9">
    <source>
        <dbReference type="EMBL" id="SNS30881.1"/>
    </source>
</evidence>
<dbReference type="Proteomes" id="UP000198432">
    <property type="component" value="Unassembled WGS sequence"/>
</dbReference>
<keyword evidence="5 8" id="KW-0812">Transmembrane</keyword>
<dbReference type="InterPro" id="IPR051906">
    <property type="entry name" value="TolC-like"/>
</dbReference>
<keyword evidence="6 8" id="KW-0472">Membrane</keyword>
<organism evidence="9 10">
    <name type="scientific">Pontibacter ummariensis</name>
    <dbReference type="NCBI Taxonomy" id="1610492"/>
    <lineage>
        <taxon>Bacteria</taxon>
        <taxon>Pseudomonadati</taxon>
        <taxon>Bacteroidota</taxon>
        <taxon>Cytophagia</taxon>
        <taxon>Cytophagales</taxon>
        <taxon>Hymenobacteraceae</taxon>
        <taxon>Pontibacter</taxon>
    </lineage>
</organism>
<dbReference type="GO" id="GO:0015288">
    <property type="term" value="F:porin activity"/>
    <property type="evidence" value="ECO:0007669"/>
    <property type="project" value="TreeGrafter"/>
</dbReference>
<dbReference type="PANTHER" id="PTHR30026">
    <property type="entry name" value="OUTER MEMBRANE PROTEIN TOLC"/>
    <property type="match status" value="1"/>
</dbReference>
<evidence type="ECO:0000256" key="3">
    <source>
        <dbReference type="ARBA" id="ARBA00022448"/>
    </source>
</evidence>
<accession>A0A239DG74</accession>
<keyword evidence="10" id="KW-1185">Reference proteome</keyword>
<feature type="transmembrane region" description="Helical" evidence="8">
    <location>
        <begin position="6"/>
        <end position="23"/>
    </location>
</feature>
<keyword evidence="3" id="KW-0813">Transport</keyword>
<name>A0A239DG74_9BACT</name>
<dbReference type="GO" id="GO:0009279">
    <property type="term" value="C:cell outer membrane"/>
    <property type="evidence" value="ECO:0007669"/>
    <property type="project" value="UniProtKB-SubCell"/>
</dbReference>
<keyword evidence="7" id="KW-0998">Cell outer membrane</keyword>
<dbReference type="InterPro" id="IPR003423">
    <property type="entry name" value="OMP_efflux"/>
</dbReference>
<sequence>MLNWQYFSLFYTALIVIWLFVYLKSTLFRLHLQRMIFDSFRFPSTKVKGPSLLTIIQVLLFLQASPKALAEEEPVARARILTLPSAIELAKEQSPSYRYASVLLENRKWQYRTYRSNFYPQLNLSGVLPEFNKTIEPRLTDNGSLIFINTHNANSSLQLSLGQEIWFTGGYISINSQVKRLDDFQAEQNQTRYSSIPATITLNQPFFSFNYRAWDRKIAPLRYEEAKRDYWEEMEEISKDATDHFFRLLLSQISLQIAEKNVTNNKTLYKVAQGRFEEGKIPENELLQMELAMINSEQNLEQATLDVESNTLKLKMYLGITDEAPITLVPPYEIPEFEVNEDLALEQAHKNRQRVIGFKRELLEADMRMARAKGETGFRADLFASFGLTQQALEIQEVYHDPAQQQRIRMGFNLPVMDWDRSASRIGTAKANQTLVRANVEQQKVNFDQEIYLNVKRFKVLRKQMLGAKRADEIAEKRYTITRSRYLDGKISILDLNVATEERDKATRRYISSLWDFWASYYNLRRLTLYDFELNQPLLPEGAS</sequence>
<evidence type="ECO:0000256" key="4">
    <source>
        <dbReference type="ARBA" id="ARBA00022452"/>
    </source>
</evidence>
<evidence type="ECO:0000313" key="10">
    <source>
        <dbReference type="Proteomes" id="UP000198432"/>
    </source>
</evidence>
<gene>
    <name evidence="9" type="ORF">SAMN06296052_104200</name>
</gene>
<dbReference type="Pfam" id="PF02321">
    <property type="entry name" value="OEP"/>
    <property type="match status" value="1"/>
</dbReference>
<evidence type="ECO:0000256" key="7">
    <source>
        <dbReference type="ARBA" id="ARBA00023237"/>
    </source>
</evidence>
<proteinExistence type="inferred from homology"/>
<dbReference type="GO" id="GO:1990281">
    <property type="term" value="C:efflux pump complex"/>
    <property type="evidence" value="ECO:0007669"/>
    <property type="project" value="TreeGrafter"/>
</dbReference>
<dbReference type="GO" id="GO:0015562">
    <property type="term" value="F:efflux transmembrane transporter activity"/>
    <property type="evidence" value="ECO:0007669"/>
    <property type="project" value="InterPro"/>
</dbReference>
<dbReference type="PANTHER" id="PTHR30026:SF20">
    <property type="entry name" value="OUTER MEMBRANE PROTEIN TOLC"/>
    <property type="match status" value="1"/>
</dbReference>
<evidence type="ECO:0000256" key="2">
    <source>
        <dbReference type="ARBA" id="ARBA00007613"/>
    </source>
</evidence>
<dbReference type="SUPFAM" id="SSF56954">
    <property type="entry name" value="Outer membrane efflux proteins (OEP)"/>
    <property type="match status" value="1"/>
</dbReference>
<evidence type="ECO:0000256" key="5">
    <source>
        <dbReference type="ARBA" id="ARBA00022692"/>
    </source>
</evidence>
<reference evidence="10" key="1">
    <citation type="submission" date="2017-06" db="EMBL/GenBank/DDBJ databases">
        <authorList>
            <person name="Varghese N."/>
            <person name="Submissions S."/>
        </authorList>
    </citation>
    <scope>NUCLEOTIDE SEQUENCE [LARGE SCALE GENOMIC DNA]</scope>
    <source>
        <strain evidence="10">NKM1</strain>
    </source>
</reference>